<evidence type="ECO:0000259" key="5">
    <source>
        <dbReference type="Pfam" id="PF01593"/>
    </source>
</evidence>
<organism evidence="6 7">
    <name type="scientific">Steinernema glaseri</name>
    <dbReference type="NCBI Taxonomy" id="37863"/>
    <lineage>
        <taxon>Eukaryota</taxon>
        <taxon>Metazoa</taxon>
        <taxon>Ecdysozoa</taxon>
        <taxon>Nematoda</taxon>
        <taxon>Chromadorea</taxon>
        <taxon>Rhabditida</taxon>
        <taxon>Tylenchina</taxon>
        <taxon>Panagrolaimomorpha</taxon>
        <taxon>Strongyloidoidea</taxon>
        <taxon>Steinernematidae</taxon>
        <taxon>Steinernema</taxon>
    </lineage>
</organism>
<evidence type="ECO:0000256" key="4">
    <source>
        <dbReference type="ARBA" id="ARBA00048448"/>
    </source>
</evidence>
<feature type="domain" description="Amine oxidase" evidence="5">
    <location>
        <begin position="138"/>
        <end position="504"/>
    </location>
</feature>
<keyword evidence="6" id="KW-1185">Reference proteome</keyword>
<evidence type="ECO:0000256" key="2">
    <source>
        <dbReference type="ARBA" id="ARBA00005995"/>
    </source>
</evidence>
<evidence type="ECO:0000313" key="6">
    <source>
        <dbReference type="Proteomes" id="UP000095287"/>
    </source>
</evidence>
<dbReference type="PANTHER" id="PTHR43563">
    <property type="entry name" value="AMINE OXIDASE"/>
    <property type="match status" value="1"/>
</dbReference>
<comment type="subcellular location">
    <subcellularLocation>
        <location evidence="1">Mitochondrion outer membrane</location>
        <topology evidence="1">Single-pass type IV membrane protein</topology>
        <orientation evidence="1">Cytoplasmic side</orientation>
    </subcellularLocation>
</comment>
<dbReference type="PANTHER" id="PTHR43563:SF18">
    <property type="entry name" value="AMINE OXIDASE DOMAIN-CONTAINING PROTEIN"/>
    <property type="match status" value="1"/>
</dbReference>
<dbReference type="GO" id="GO:0097621">
    <property type="term" value="F:monoamine oxidase activity"/>
    <property type="evidence" value="ECO:0007669"/>
    <property type="project" value="UniProtKB-EC"/>
</dbReference>
<reference evidence="7" key="1">
    <citation type="submission" date="2016-11" db="UniProtKB">
        <authorList>
            <consortium name="WormBaseParasite"/>
        </authorList>
    </citation>
    <scope>IDENTIFICATION</scope>
</reference>
<evidence type="ECO:0000256" key="3">
    <source>
        <dbReference type="ARBA" id="ARBA00012804"/>
    </source>
</evidence>
<dbReference type="WBParaSite" id="L893_g26524.t2">
    <property type="protein sequence ID" value="L893_g26524.t2"/>
    <property type="gene ID" value="L893_g26524"/>
</dbReference>
<protein>
    <recommendedName>
        <fullName evidence="3">monoamine oxidase</fullName>
        <ecNumber evidence="3">1.4.3.4</ecNumber>
    </recommendedName>
</protein>
<dbReference type="AlphaFoldDB" id="A0A1I7ZHQ0"/>
<dbReference type="GO" id="GO:0005741">
    <property type="term" value="C:mitochondrial outer membrane"/>
    <property type="evidence" value="ECO:0007669"/>
    <property type="project" value="UniProtKB-SubCell"/>
</dbReference>
<dbReference type="SUPFAM" id="SSF51905">
    <property type="entry name" value="FAD/NAD(P)-binding domain"/>
    <property type="match status" value="1"/>
</dbReference>
<comment type="similarity">
    <text evidence="2">Belongs to the flavin monoamine oxidase family.</text>
</comment>
<dbReference type="Proteomes" id="UP000095287">
    <property type="component" value="Unplaced"/>
</dbReference>
<dbReference type="InterPro" id="IPR050703">
    <property type="entry name" value="Flavin_MAO"/>
</dbReference>
<feature type="domain" description="Amine oxidase" evidence="5">
    <location>
        <begin position="565"/>
        <end position="663"/>
    </location>
</feature>
<dbReference type="EC" id="1.4.3.4" evidence="3"/>
<name>A0A1I7ZHQ0_9BILA</name>
<dbReference type="Pfam" id="PF01593">
    <property type="entry name" value="Amino_oxidase"/>
    <property type="match status" value="2"/>
</dbReference>
<proteinExistence type="inferred from homology"/>
<comment type="catalytic activity">
    <reaction evidence="4">
        <text>a secondary aliphatic amine + O2 + H2O = a primary amine + an aldehyde + H2O2</text>
        <dbReference type="Rhea" id="RHEA:26414"/>
        <dbReference type="ChEBI" id="CHEBI:15377"/>
        <dbReference type="ChEBI" id="CHEBI:15379"/>
        <dbReference type="ChEBI" id="CHEBI:16240"/>
        <dbReference type="ChEBI" id="CHEBI:17478"/>
        <dbReference type="ChEBI" id="CHEBI:58855"/>
        <dbReference type="ChEBI" id="CHEBI:65296"/>
        <dbReference type="EC" id="1.4.3.4"/>
    </reaction>
</comment>
<evidence type="ECO:0000313" key="7">
    <source>
        <dbReference type="WBParaSite" id="L893_g26524.t2"/>
    </source>
</evidence>
<evidence type="ECO:0000256" key="1">
    <source>
        <dbReference type="ARBA" id="ARBA00004362"/>
    </source>
</evidence>
<sequence>MSFEGWKHLFPSNRRKYVYTSQRLATCPPPKEAWSVTIRILSTAASRRGIPDGKQKVTQRENWSPLFCVLGGSPSRGAPQSTGDIPTSCRTLPRFSMNSVVLLLLAAIAVSAQVEPLARQEELAALPEYDVAIVGAGLAGLSAARRIRQSEPNARIVILEARNRVGGRVYPVPVAGADEEITGDLGSVWISPKHTELLTLAEELNVTLSKQLMCGERTVFISDDDLANGGKAKRSHEWDSIPGAGLSVEELLRNESVVAQLDRQSVEEYLAERNPPLYLKDTINRFLQTFYDVPARNISMLQLMMTVNSDSSSIEELLYDMSHGGSLRFTNRGFSLLQALSQDVEIVYEDAVSEIDIVDPNSSDLTKVLVSTITGRSYLARAVIVAVPPALVSDIGFLPELDETRSIFYRNYDPKGDAFYFTATFESPVWRTANKSGQMIYADNSVQGPILWATTYDVTSGDCDSESSVTGQLYGIAHFDERSPPLSAEERRTQYEEVLRRSFDAPFLTVLDVRTANKSGQMIFADNSVQGPILWATTYDVTSGDCDSEANVTGQLYGIAHFDERSPPLSAEERRTQYEEVLRKSFDAPSLTVLDVRDHQWSSDEFSQGSVGALGCNMSAFLSGLASEPHQMRVFFASAELSNTSMGMMNGAVISGQRVADEVVSLLKTSRDTPMLTKAPEFEPVTSSTSSSDLFTVVTAQHSIFSSTAFDYQTSTVNPPVERASTPFEYHTSTAYPEGTFEKIEEMDKERQEFLASWNAQQELPPRLFEAPRIGGGATPVQMDQLLAQLESEASLIPADDRLRTIARLNGVIKSILDQMVLPN</sequence>
<dbReference type="InterPro" id="IPR036188">
    <property type="entry name" value="FAD/NAD-bd_sf"/>
</dbReference>
<dbReference type="Gene3D" id="3.50.50.60">
    <property type="entry name" value="FAD/NAD(P)-binding domain"/>
    <property type="match status" value="2"/>
</dbReference>
<accession>A0A1I7ZHQ0</accession>
<dbReference type="InterPro" id="IPR002937">
    <property type="entry name" value="Amino_oxidase"/>
</dbReference>